<dbReference type="Gene3D" id="3.90.180.10">
    <property type="entry name" value="Medium-chain alcohol dehydrogenases, catalytic domain"/>
    <property type="match status" value="1"/>
</dbReference>
<dbReference type="PANTHER" id="PTHR43205">
    <property type="entry name" value="PROSTAGLANDIN REDUCTASE"/>
    <property type="match status" value="1"/>
</dbReference>
<accession>A0ABW4GH43</accession>
<evidence type="ECO:0000313" key="3">
    <source>
        <dbReference type="EMBL" id="MFD1542046.1"/>
    </source>
</evidence>
<dbReference type="Pfam" id="PF00107">
    <property type="entry name" value="ADH_zinc_N"/>
    <property type="match status" value="1"/>
</dbReference>
<organism evidence="3 4">
    <name type="scientific">Nonomuraea guangzhouensis</name>
    <dbReference type="NCBI Taxonomy" id="1291555"/>
    <lineage>
        <taxon>Bacteria</taxon>
        <taxon>Bacillati</taxon>
        <taxon>Actinomycetota</taxon>
        <taxon>Actinomycetes</taxon>
        <taxon>Streptosporangiales</taxon>
        <taxon>Streptosporangiaceae</taxon>
        <taxon>Nonomuraea</taxon>
    </lineage>
</organism>
<dbReference type="SUPFAM" id="SSF50129">
    <property type="entry name" value="GroES-like"/>
    <property type="match status" value="1"/>
</dbReference>
<sequence>MADTSVVVHVVSRPLGMPTGDEFVFVEEPVPQPSPGTALVENVYLSVDPYMRELMDEGWELHSPLEGRAIGRVIASRDSRLLVGDLVFHRKAWRTHAVVSPEEARVLPVTEGVPISAYLGILGGTGLSAYVALSQIARLRAGESVFISGAAGGVGTAAGQIARILGAKRIVGSTGSAAKAKHLTEELGFDAAFDYHQRPVAELLAQVAPDGVDVCVENVGGEHLEAAIGAVRDHGRIVWVGAISQYNSAQQPPAAPRNLYEVVGKSIRLEGFLVREYGHLQGELEALLVPHIQSGHLVADQTVVTGFDQVVEAFLGLLHGRNTGKMIVQVADQYSTHR</sequence>
<dbReference type="InterPro" id="IPR011032">
    <property type="entry name" value="GroES-like_sf"/>
</dbReference>
<dbReference type="InterPro" id="IPR036291">
    <property type="entry name" value="NAD(P)-bd_dom_sf"/>
</dbReference>
<dbReference type="InterPro" id="IPR020843">
    <property type="entry name" value="ER"/>
</dbReference>
<proteinExistence type="predicted"/>
<keyword evidence="1 3" id="KW-0560">Oxidoreductase</keyword>
<dbReference type="SUPFAM" id="SSF51735">
    <property type="entry name" value="NAD(P)-binding Rossmann-fold domains"/>
    <property type="match status" value="1"/>
</dbReference>
<comment type="caution">
    <text evidence="3">The sequence shown here is derived from an EMBL/GenBank/DDBJ whole genome shotgun (WGS) entry which is preliminary data.</text>
</comment>
<dbReference type="Proteomes" id="UP001597097">
    <property type="component" value="Unassembled WGS sequence"/>
</dbReference>
<evidence type="ECO:0000259" key="2">
    <source>
        <dbReference type="SMART" id="SM00829"/>
    </source>
</evidence>
<name>A0ABW4GH43_9ACTN</name>
<evidence type="ECO:0000313" key="4">
    <source>
        <dbReference type="Proteomes" id="UP001597097"/>
    </source>
</evidence>
<dbReference type="InterPro" id="IPR041694">
    <property type="entry name" value="ADH_N_2"/>
</dbReference>
<reference evidence="4" key="1">
    <citation type="journal article" date="2019" name="Int. J. Syst. Evol. Microbiol.">
        <title>The Global Catalogue of Microorganisms (GCM) 10K type strain sequencing project: providing services to taxonomists for standard genome sequencing and annotation.</title>
        <authorList>
            <consortium name="The Broad Institute Genomics Platform"/>
            <consortium name="The Broad Institute Genome Sequencing Center for Infectious Disease"/>
            <person name="Wu L."/>
            <person name="Ma J."/>
        </authorList>
    </citation>
    <scope>NUCLEOTIDE SEQUENCE [LARGE SCALE GENOMIC DNA]</scope>
    <source>
        <strain evidence="4">CGMCC 1.15399</strain>
    </source>
</reference>
<dbReference type="Pfam" id="PF16884">
    <property type="entry name" value="ADH_N_2"/>
    <property type="match status" value="1"/>
</dbReference>
<gene>
    <name evidence="3" type="ORF">ACFSJ0_33695</name>
</gene>
<dbReference type="InterPro" id="IPR045010">
    <property type="entry name" value="MDR_fam"/>
</dbReference>
<dbReference type="RefSeq" id="WP_246653191.1">
    <property type="nucleotide sequence ID" value="NZ_JAHKRM010000026.1"/>
</dbReference>
<protein>
    <submittedName>
        <fullName evidence="3">NADP-dependent oxidoreductase</fullName>
        <ecNumber evidence="3">1.-.-.-</ecNumber>
    </submittedName>
</protein>
<dbReference type="SMART" id="SM00829">
    <property type="entry name" value="PKS_ER"/>
    <property type="match status" value="1"/>
</dbReference>
<dbReference type="EC" id="1.-.-.-" evidence="3"/>
<evidence type="ECO:0000256" key="1">
    <source>
        <dbReference type="ARBA" id="ARBA00023002"/>
    </source>
</evidence>
<dbReference type="InterPro" id="IPR013149">
    <property type="entry name" value="ADH-like_C"/>
</dbReference>
<keyword evidence="4" id="KW-1185">Reference proteome</keyword>
<dbReference type="GO" id="GO:0016491">
    <property type="term" value="F:oxidoreductase activity"/>
    <property type="evidence" value="ECO:0007669"/>
    <property type="project" value="UniProtKB-KW"/>
</dbReference>
<dbReference type="Gene3D" id="3.40.50.720">
    <property type="entry name" value="NAD(P)-binding Rossmann-like Domain"/>
    <property type="match status" value="1"/>
</dbReference>
<dbReference type="EMBL" id="JBHUCM010000031">
    <property type="protein sequence ID" value="MFD1542046.1"/>
    <property type="molecule type" value="Genomic_DNA"/>
</dbReference>
<dbReference type="CDD" id="cd05288">
    <property type="entry name" value="PGDH"/>
    <property type="match status" value="1"/>
</dbReference>
<dbReference type="PANTHER" id="PTHR43205:SF7">
    <property type="entry name" value="PROSTAGLANDIN REDUCTASE 1"/>
    <property type="match status" value="1"/>
</dbReference>
<feature type="domain" description="Enoyl reductase (ER)" evidence="2">
    <location>
        <begin position="20"/>
        <end position="328"/>
    </location>
</feature>